<evidence type="ECO:0008006" key="4">
    <source>
        <dbReference type="Google" id="ProtNLM"/>
    </source>
</evidence>
<dbReference type="PANTHER" id="PTHR36974:SF1">
    <property type="entry name" value="DOXX FAMILY MEMBRANE PROTEIN"/>
    <property type="match status" value="1"/>
</dbReference>
<organism evidence="2 3">
    <name type="scientific">Microbacterium aquimaris</name>
    <dbReference type="NCBI Taxonomy" id="459816"/>
    <lineage>
        <taxon>Bacteria</taxon>
        <taxon>Bacillati</taxon>
        <taxon>Actinomycetota</taxon>
        <taxon>Actinomycetes</taxon>
        <taxon>Micrococcales</taxon>
        <taxon>Microbacteriaceae</taxon>
        <taxon>Microbacterium</taxon>
    </lineage>
</organism>
<dbReference type="PANTHER" id="PTHR36974">
    <property type="entry name" value="MEMBRANE PROTEIN-RELATED"/>
    <property type="match status" value="1"/>
</dbReference>
<evidence type="ECO:0000256" key="1">
    <source>
        <dbReference type="SAM" id="Phobius"/>
    </source>
</evidence>
<dbReference type="RefSeq" id="WP_194424882.1">
    <property type="nucleotide sequence ID" value="NZ_BAAAPT010000002.1"/>
</dbReference>
<proteinExistence type="predicted"/>
<name>A0ABU5N8R1_9MICO</name>
<keyword evidence="3" id="KW-1185">Reference proteome</keyword>
<keyword evidence="1" id="KW-1133">Transmembrane helix</keyword>
<protein>
    <recommendedName>
        <fullName evidence="4">DoxX family membrane protein</fullName>
    </recommendedName>
</protein>
<feature type="transmembrane region" description="Helical" evidence="1">
    <location>
        <begin position="71"/>
        <end position="89"/>
    </location>
</feature>
<dbReference type="EMBL" id="JAWJYN010000002">
    <property type="protein sequence ID" value="MDZ8162426.1"/>
    <property type="molecule type" value="Genomic_DNA"/>
</dbReference>
<feature type="transmembrane region" description="Helical" evidence="1">
    <location>
        <begin position="109"/>
        <end position="126"/>
    </location>
</feature>
<accession>A0ABU5N8R1</accession>
<dbReference type="Proteomes" id="UP001291912">
    <property type="component" value="Unassembled WGS sequence"/>
</dbReference>
<comment type="caution">
    <text evidence="2">The sequence shown here is derived from an EMBL/GenBank/DDBJ whole genome shotgun (WGS) entry which is preliminary data.</text>
</comment>
<reference evidence="2 3" key="1">
    <citation type="submission" date="2023-10" db="EMBL/GenBank/DDBJ databases">
        <title>Microbacterium xanthum sp. nov., isolated from seaweed.</title>
        <authorList>
            <person name="Lee S.D."/>
        </authorList>
    </citation>
    <scope>NUCLEOTIDE SEQUENCE [LARGE SCALE GENOMIC DNA]</scope>
    <source>
        <strain evidence="2 3">KCTC 19124</strain>
    </source>
</reference>
<keyword evidence="1" id="KW-0812">Transmembrane</keyword>
<sequence length="141" mass="15500">MEIARTVARIALSIFLIFAGAAHLTFARADFLAQVPGWVPLPTDVVVVVSGIVEIALGAALALWTHRRTEVGWTTAAFFIAVFPGNVAQFVDGVDAFGLNSDLARGVRLLFQPLLVLWALWSTAAWRQWRRRRRSDVGGRS</sequence>
<evidence type="ECO:0000313" key="3">
    <source>
        <dbReference type="Proteomes" id="UP001291912"/>
    </source>
</evidence>
<gene>
    <name evidence="2" type="ORF">R2Q92_11340</name>
</gene>
<keyword evidence="1" id="KW-0472">Membrane</keyword>
<feature type="transmembrane region" description="Helical" evidence="1">
    <location>
        <begin position="45"/>
        <end position="64"/>
    </location>
</feature>
<evidence type="ECO:0000313" key="2">
    <source>
        <dbReference type="EMBL" id="MDZ8162426.1"/>
    </source>
</evidence>